<evidence type="ECO:0000256" key="2">
    <source>
        <dbReference type="ARBA" id="ARBA00022729"/>
    </source>
</evidence>
<evidence type="ECO:0008006" key="6">
    <source>
        <dbReference type="Google" id="ProtNLM"/>
    </source>
</evidence>
<dbReference type="AlphaFoldDB" id="A0A7L5AFM7"/>
<comment type="similarity">
    <text evidence="1">Belongs to the ice-binding protein family.</text>
</comment>
<keyword evidence="2 3" id="KW-0732">Signal</keyword>
<proteinExistence type="inferred from homology"/>
<evidence type="ECO:0000256" key="1">
    <source>
        <dbReference type="ARBA" id="ARBA00005445"/>
    </source>
</evidence>
<sequence>MKNFSSKVSARRLTALALAVAVTVGLSTAPSARPAFAAEAPIGLGTAESFAILAGTTVTNTDTPTVISGDVGVSPDAAVTGFPPGLVNNGEIHSADAVAAGAHADLTIAFDDAAGRLPVESGIIDLTGRELVSGVYSGGALGLTGTVTLVGDSSSVFIFQAASTLITGSGSRVALQGDINPCNVFWQVGSSATLGSGSEFVGTVLALTSIAAESAATVEGRLLARNGAVTLDANVITVPTDCAGDTTVVDDTPVAPPAVPVQGRATFTG</sequence>
<feature type="chain" id="PRO_5029892245" description="Sortase" evidence="3">
    <location>
        <begin position="38"/>
        <end position="269"/>
    </location>
</feature>
<keyword evidence="5" id="KW-1185">Reference proteome</keyword>
<reference evidence="4 5" key="1">
    <citation type="submission" date="2016-09" db="EMBL/GenBank/DDBJ databases">
        <title>Complete genome sequence of microbes from the polar regions.</title>
        <authorList>
            <person name="Liao L."/>
            <person name="Chen B."/>
        </authorList>
    </citation>
    <scope>NUCLEOTIDE SEQUENCE [LARGE SCALE GENOMIC DNA]</scope>
    <source>
        <strain evidence="4 5">ZS314</strain>
    </source>
</reference>
<gene>
    <name evidence="4" type="ORF">BHD05_06090</name>
</gene>
<dbReference type="Proteomes" id="UP000464507">
    <property type="component" value="Chromosome"/>
</dbReference>
<evidence type="ECO:0000256" key="3">
    <source>
        <dbReference type="SAM" id="SignalP"/>
    </source>
</evidence>
<dbReference type="EMBL" id="CP017146">
    <property type="protein sequence ID" value="QHO69283.1"/>
    <property type="molecule type" value="Genomic_DNA"/>
</dbReference>
<dbReference type="Pfam" id="PF11999">
    <property type="entry name" value="Ice_binding"/>
    <property type="match status" value="1"/>
</dbReference>
<dbReference type="KEGG" id="mant:BHD05_06090"/>
<name>A0A7L5AFM7_9MICO</name>
<dbReference type="InterPro" id="IPR021884">
    <property type="entry name" value="Ice-bd_prot"/>
</dbReference>
<evidence type="ECO:0000313" key="4">
    <source>
        <dbReference type="EMBL" id="QHO69283.1"/>
    </source>
</evidence>
<dbReference type="RefSeq" id="WP_236966668.1">
    <property type="nucleotide sequence ID" value="NZ_CP017146.1"/>
</dbReference>
<evidence type="ECO:0000313" key="5">
    <source>
        <dbReference type="Proteomes" id="UP000464507"/>
    </source>
</evidence>
<feature type="signal peptide" evidence="3">
    <location>
        <begin position="1"/>
        <end position="37"/>
    </location>
</feature>
<protein>
    <recommendedName>
        <fullName evidence="6">Sortase</fullName>
    </recommendedName>
</protein>
<organism evidence="4 5">
    <name type="scientific">Marisediminicola antarctica</name>
    <dbReference type="NCBI Taxonomy" id="674079"/>
    <lineage>
        <taxon>Bacteria</taxon>
        <taxon>Bacillati</taxon>
        <taxon>Actinomycetota</taxon>
        <taxon>Actinomycetes</taxon>
        <taxon>Micrococcales</taxon>
        <taxon>Microbacteriaceae</taxon>
        <taxon>Marisediminicola</taxon>
    </lineage>
</organism>
<accession>A0A7L5AFM7</accession>